<keyword evidence="2" id="KW-0732">Signal</keyword>
<dbReference type="FunFam" id="2.60.40.420:FF:000023">
    <property type="entry name" value="Monocopper oxidase-like protein SKU5"/>
    <property type="match status" value="1"/>
</dbReference>
<dbReference type="SUPFAM" id="SSF49503">
    <property type="entry name" value="Cupredoxins"/>
    <property type="match status" value="1"/>
</dbReference>
<comment type="similarity">
    <text evidence="1">Belongs to the multicopper oxidase family.</text>
</comment>
<gene>
    <name evidence="5" type="ORF">Sangu_3009500</name>
</gene>
<dbReference type="Pfam" id="PF07732">
    <property type="entry name" value="Cu-oxidase_3"/>
    <property type="match status" value="1"/>
</dbReference>
<dbReference type="Pfam" id="PF00394">
    <property type="entry name" value="Cu-oxidase"/>
    <property type="match status" value="1"/>
</dbReference>
<dbReference type="Gene3D" id="2.60.40.420">
    <property type="entry name" value="Cupredoxins - blue copper proteins"/>
    <property type="match status" value="2"/>
</dbReference>
<dbReference type="InterPro" id="IPR001117">
    <property type="entry name" value="Cu-oxidase_2nd"/>
</dbReference>
<sequence>MGAFCLLNWICIGLVVGVCLAADPFAYFDMELSYITVSPLGVPQQVIAVNGKFPGPVINVTTNYNVVVNVKNKLDEDLLMTWSGIQMRRSSWQDGVLGTNCPIPPKWNWTYQFQVKDQIGSFFYYPSLNMQRASGGFGPFIVMNRRIISLPFDTPDGEIVIMIGDWYTRNHTALRKALDNGKELGMPDGVLINGKGPYIQHHTCS</sequence>
<evidence type="ECO:0000256" key="2">
    <source>
        <dbReference type="SAM" id="SignalP"/>
    </source>
</evidence>
<reference evidence="5" key="2">
    <citation type="journal article" date="2024" name="Plant">
        <title>Genomic evolution and insights into agronomic trait innovations of Sesamum species.</title>
        <authorList>
            <person name="Miao H."/>
            <person name="Wang L."/>
            <person name="Qu L."/>
            <person name="Liu H."/>
            <person name="Sun Y."/>
            <person name="Le M."/>
            <person name="Wang Q."/>
            <person name="Wei S."/>
            <person name="Zheng Y."/>
            <person name="Lin W."/>
            <person name="Duan Y."/>
            <person name="Cao H."/>
            <person name="Xiong S."/>
            <person name="Wang X."/>
            <person name="Wei L."/>
            <person name="Li C."/>
            <person name="Ma Q."/>
            <person name="Ju M."/>
            <person name="Zhao R."/>
            <person name="Li G."/>
            <person name="Mu C."/>
            <person name="Tian Q."/>
            <person name="Mei H."/>
            <person name="Zhang T."/>
            <person name="Gao T."/>
            <person name="Zhang H."/>
        </authorList>
    </citation>
    <scope>NUCLEOTIDE SEQUENCE</scope>
    <source>
        <strain evidence="5">G01</strain>
    </source>
</reference>
<evidence type="ECO:0000256" key="1">
    <source>
        <dbReference type="ARBA" id="ARBA00010609"/>
    </source>
</evidence>
<dbReference type="InterPro" id="IPR008972">
    <property type="entry name" value="Cupredoxin"/>
</dbReference>
<dbReference type="PANTHER" id="PTHR11709">
    <property type="entry name" value="MULTI-COPPER OXIDASE"/>
    <property type="match status" value="1"/>
</dbReference>
<dbReference type="EMBL" id="JACGWK010000062">
    <property type="protein sequence ID" value="KAL0307836.1"/>
    <property type="molecule type" value="Genomic_DNA"/>
</dbReference>
<dbReference type="PANTHER" id="PTHR11709:SF270">
    <property type="entry name" value="MONOCOPPER OXIDASE-LIKE PROTEIN SKS1"/>
    <property type="match status" value="1"/>
</dbReference>
<dbReference type="AlphaFoldDB" id="A0AAW2KNQ6"/>
<dbReference type="GO" id="GO:0016491">
    <property type="term" value="F:oxidoreductase activity"/>
    <property type="evidence" value="ECO:0007669"/>
    <property type="project" value="TreeGrafter"/>
</dbReference>
<protein>
    <submittedName>
        <fullName evidence="5">Monocopper oxidase-like protein SKU5</fullName>
    </submittedName>
</protein>
<feature type="domain" description="Plastocyanin-like" evidence="3">
    <location>
        <begin position="158"/>
        <end position="201"/>
    </location>
</feature>
<proteinExistence type="inferred from homology"/>
<evidence type="ECO:0000259" key="3">
    <source>
        <dbReference type="Pfam" id="PF00394"/>
    </source>
</evidence>
<feature type="domain" description="Plastocyanin-like" evidence="4">
    <location>
        <begin position="33"/>
        <end position="145"/>
    </location>
</feature>
<name>A0AAW2KNQ6_9LAMI</name>
<dbReference type="GO" id="GO:0005886">
    <property type="term" value="C:plasma membrane"/>
    <property type="evidence" value="ECO:0007669"/>
    <property type="project" value="TreeGrafter"/>
</dbReference>
<reference evidence="5" key="1">
    <citation type="submission" date="2020-06" db="EMBL/GenBank/DDBJ databases">
        <authorList>
            <person name="Li T."/>
            <person name="Hu X."/>
            <person name="Zhang T."/>
            <person name="Song X."/>
            <person name="Zhang H."/>
            <person name="Dai N."/>
            <person name="Sheng W."/>
            <person name="Hou X."/>
            <person name="Wei L."/>
        </authorList>
    </citation>
    <scope>NUCLEOTIDE SEQUENCE</scope>
    <source>
        <strain evidence="5">G01</strain>
        <tissue evidence="5">Leaf</tissue>
    </source>
</reference>
<dbReference type="GO" id="GO:0005507">
    <property type="term" value="F:copper ion binding"/>
    <property type="evidence" value="ECO:0007669"/>
    <property type="project" value="InterPro"/>
</dbReference>
<comment type="caution">
    <text evidence="5">The sequence shown here is derived from an EMBL/GenBank/DDBJ whole genome shotgun (WGS) entry which is preliminary data.</text>
</comment>
<evidence type="ECO:0000313" key="5">
    <source>
        <dbReference type="EMBL" id="KAL0307836.1"/>
    </source>
</evidence>
<evidence type="ECO:0000259" key="4">
    <source>
        <dbReference type="Pfam" id="PF07732"/>
    </source>
</evidence>
<organism evidence="5">
    <name type="scientific">Sesamum angustifolium</name>
    <dbReference type="NCBI Taxonomy" id="2727405"/>
    <lineage>
        <taxon>Eukaryota</taxon>
        <taxon>Viridiplantae</taxon>
        <taxon>Streptophyta</taxon>
        <taxon>Embryophyta</taxon>
        <taxon>Tracheophyta</taxon>
        <taxon>Spermatophyta</taxon>
        <taxon>Magnoliopsida</taxon>
        <taxon>eudicotyledons</taxon>
        <taxon>Gunneridae</taxon>
        <taxon>Pentapetalae</taxon>
        <taxon>asterids</taxon>
        <taxon>lamiids</taxon>
        <taxon>Lamiales</taxon>
        <taxon>Pedaliaceae</taxon>
        <taxon>Sesamum</taxon>
    </lineage>
</organism>
<dbReference type="InterPro" id="IPR011707">
    <property type="entry name" value="Cu-oxidase-like_N"/>
</dbReference>
<feature type="signal peptide" evidence="2">
    <location>
        <begin position="1"/>
        <end position="21"/>
    </location>
</feature>
<dbReference type="InterPro" id="IPR045087">
    <property type="entry name" value="Cu-oxidase_fam"/>
</dbReference>
<accession>A0AAW2KNQ6</accession>
<feature type="chain" id="PRO_5043408063" evidence="2">
    <location>
        <begin position="22"/>
        <end position="205"/>
    </location>
</feature>